<protein>
    <submittedName>
        <fullName evidence="6">Alpha/beta hydrolase</fullName>
    </submittedName>
</protein>
<keyword evidence="3 6" id="KW-0378">Hydrolase</keyword>
<comment type="similarity">
    <text evidence="1">Belongs to the peptidase S33 family.</text>
</comment>
<feature type="domain" description="AB hydrolase-1" evidence="5">
    <location>
        <begin position="67"/>
        <end position="425"/>
    </location>
</feature>
<dbReference type="InterPro" id="IPR029058">
    <property type="entry name" value="AB_hydrolase_fold"/>
</dbReference>
<dbReference type="SUPFAM" id="SSF53474">
    <property type="entry name" value="alpha/beta-Hydrolases"/>
    <property type="match status" value="1"/>
</dbReference>
<evidence type="ECO:0000256" key="3">
    <source>
        <dbReference type="ARBA" id="ARBA00022801"/>
    </source>
</evidence>
<gene>
    <name evidence="6" type="ORF">GCM10022380_19920</name>
</gene>
<organism evidence="6 7">
    <name type="scientific">Amycolatopsis tucumanensis</name>
    <dbReference type="NCBI Taxonomy" id="401106"/>
    <lineage>
        <taxon>Bacteria</taxon>
        <taxon>Bacillati</taxon>
        <taxon>Actinomycetota</taxon>
        <taxon>Actinomycetes</taxon>
        <taxon>Pseudonocardiales</taxon>
        <taxon>Pseudonocardiaceae</taxon>
        <taxon>Amycolatopsis</taxon>
    </lineage>
</organism>
<feature type="chain" id="PRO_5045712305" evidence="4">
    <location>
        <begin position="21"/>
        <end position="458"/>
    </location>
</feature>
<dbReference type="Proteomes" id="UP001501624">
    <property type="component" value="Unassembled WGS sequence"/>
</dbReference>
<dbReference type="PANTHER" id="PTHR43248">
    <property type="entry name" value="2-SUCCINYL-6-HYDROXY-2,4-CYCLOHEXADIENE-1-CARBOXYLATE SYNTHASE"/>
    <property type="match status" value="1"/>
</dbReference>
<evidence type="ECO:0000256" key="1">
    <source>
        <dbReference type="ARBA" id="ARBA00010088"/>
    </source>
</evidence>
<evidence type="ECO:0000313" key="6">
    <source>
        <dbReference type="EMBL" id="GAA3802402.1"/>
    </source>
</evidence>
<keyword evidence="2 4" id="KW-0732">Signal</keyword>
<dbReference type="GO" id="GO:0016787">
    <property type="term" value="F:hydrolase activity"/>
    <property type="evidence" value="ECO:0007669"/>
    <property type="project" value="UniProtKB-KW"/>
</dbReference>
<dbReference type="InterPro" id="IPR000073">
    <property type="entry name" value="AB_hydrolase_1"/>
</dbReference>
<keyword evidence="7" id="KW-1185">Reference proteome</keyword>
<dbReference type="InterPro" id="IPR051601">
    <property type="entry name" value="Serine_prot/Carboxylest_S33"/>
</dbReference>
<sequence length="458" mass="48263">MIPALALAATLLVTPVATPAAPALTWRDCATPQTAQRLQCAELDVPGAALRLARLPALDPARRIGSLLVNPGGPGGSGADVVAYGGLGLATPEFAELTRRFDVIGFDPRGVGGSTPAITCGPVHDPAVSRFPADDAGYARLAAHNRNVGLGCRGPRDVDTATVAEDVERIRLAIGEERISWLGASYGTEIGALYAARHPHHVRAMVLDGAVDHALPMRQDVLDAAAATEDALLRFARWCASNCGDDDVLARYDALMTTGAPSAQLGRNATPEELAAGVYSHLYFPQLWPRLADALRAAPADASALTSAMPFGSAEYPAYRAVGCQDFPSPFTGPADLRRTADRVREAAPHSWRYSEFWDFASGCLGWPVPAANPPHAEPVRGAPPILVVGGEHDPATPLTWARSLAARIERSVLLTYPEDGHTGVYNSACARSHEAAYLISGTPGTTPQTRSLPCQKG</sequence>
<comment type="caution">
    <text evidence="6">The sequence shown here is derived from an EMBL/GenBank/DDBJ whole genome shotgun (WGS) entry which is preliminary data.</text>
</comment>
<evidence type="ECO:0000256" key="4">
    <source>
        <dbReference type="SAM" id="SignalP"/>
    </source>
</evidence>
<dbReference type="Gene3D" id="3.40.50.1820">
    <property type="entry name" value="alpha/beta hydrolase"/>
    <property type="match status" value="1"/>
</dbReference>
<dbReference type="PANTHER" id="PTHR43248:SF29">
    <property type="entry name" value="TRIPEPTIDYL AMINOPEPTIDASE"/>
    <property type="match status" value="1"/>
</dbReference>
<feature type="signal peptide" evidence="4">
    <location>
        <begin position="1"/>
        <end position="20"/>
    </location>
</feature>
<accession>A0ABP7HZA0</accession>
<proteinExistence type="inferred from homology"/>
<evidence type="ECO:0000256" key="2">
    <source>
        <dbReference type="ARBA" id="ARBA00022729"/>
    </source>
</evidence>
<evidence type="ECO:0000313" key="7">
    <source>
        <dbReference type="Proteomes" id="UP001501624"/>
    </source>
</evidence>
<evidence type="ECO:0000259" key="5">
    <source>
        <dbReference type="Pfam" id="PF00561"/>
    </source>
</evidence>
<dbReference type="EMBL" id="BAABCM010000002">
    <property type="protein sequence ID" value="GAA3802402.1"/>
    <property type="molecule type" value="Genomic_DNA"/>
</dbReference>
<reference evidence="7" key="1">
    <citation type="journal article" date="2019" name="Int. J. Syst. Evol. Microbiol.">
        <title>The Global Catalogue of Microorganisms (GCM) 10K type strain sequencing project: providing services to taxonomists for standard genome sequencing and annotation.</title>
        <authorList>
            <consortium name="The Broad Institute Genomics Platform"/>
            <consortium name="The Broad Institute Genome Sequencing Center for Infectious Disease"/>
            <person name="Wu L."/>
            <person name="Ma J."/>
        </authorList>
    </citation>
    <scope>NUCLEOTIDE SEQUENCE [LARGE SCALE GENOMIC DNA]</scope>
    <source>
        <strain evidence="7">JCM 17017</strain>
    </source>
</reference>
<name>A0ABP7HZA0_9PSEU</name>
<dbReference type="RefSeq" id="WP_237335561.1">
    <property type="nucleotide sequence ID" value="NZ_BAABCM010000002.1"/>
</dbReference>
<dbReference type="Pfam" id="PF00561">
    <property type="entry name" value="Abhydrolase_1"/>
    <property type="match status" value="1"/>
</dbReference>